<feature type="signal peptide" evidence="7">
    <location>
        <begin position="1"/>
        <end position="28"/>
    </location>
</feature>
<dbReference type="PANTHER" id="PTHR30632">
    <property type="entry name" value="MOLYBDATE-BINDING PERIPLASMIC PROTEIN"/>
    <property type="match status" value="1"/>
</dbReference>
<feature type="binding site" evidence="6">
    <location>
        <position position="152"/>
    </location>
    <ligand>
        <name>molybdate</name>
        <dbReference type="ChEBI" id="CHEBI:36264"/>
    </ligand>
</feature>
<evidence type="ECO:0000256" key="4">
    <source>
        <dbReference type="ARBA" id="ARBA00022729"/>
    </source>
</evidence>
<feature type="binding site" evidence="6">
    <location>
        <position position="179"/>
    </location>
    <ligand>
        <name>molybdate</name>
        <dbReference type="ChEBI" id="CHEBI:36264"/>
    </ligand>
</feature>
<keyword evidence="2 6" id="KW-0500">Molybdenum</keyword>
<dbReference type="GO" id="GO:1901359">
    <property type="term" value="F:tungstate binding"/>
    <property type="evidence" value="ECO:0007669"/>
    <property type="project" value="UniProtKB-ARBA"/>
</dbReference>
<protein>
    <submittedName>
        <fullName evidence="8">Molybdate ABC transporter substrate-binding protein</fullName>
    </submittedName>
</protein>
<feature type="binding site" evidence="6">
    <location>
        <position position="197"/>
    </location>
    <ligand>
        <name>molybdate</name>
        <dbReference type="ChEBI" id="CHEBI:36264"/>
    </ligand>
</feature>
<name>A0A418WT26_9PROT</name>
<evidence type="ECO:0000256" key="2">
    <source>
        <dbReference type="ARBA" id="ARBA00022505"/>
    </source>
</evidence>
<accession>A0A418WT26</accession>
<dbReference type="PROSITE" id="PS51318">
    <property type="entry name" value="TAT"/>
    <property type="match status" value="1"/>
</dbReference>
<comment type="subunit">
    <text evidence="5">The complex is composed of two ATP-binding proteins (ModC), two transmembrane proteins (ModB) and a solute-binding protein (ModA).</text>
</comment>
<evidence type="ECO:0000256" key="1">
    <source>
        <dbReference type="ARBA" id="ARBA00009175"/>
    </source>
</evidence>
<dbReference type="InterPro" id="IPR006311">
    <property type="entry name" value="TAT_signal"/>
</dbReference>
<dbReference type="GO" id="GO:0015689">
    <property type="term" value="P:molybdate ion transport"/>
    <property type="evidence" value="ECO:0007669"/>
    <property type="project" value="InterPro"/>
</dbReference>
<keyword evidence="9" id="KW-1185">Reference proteome</keyword>
<dbReference type="Gene3D" id="3.40.190.10">
    <property type="entry name" value="Periplasmic binding protein-like II"/>
    <property type="match status" value="2"/>
</dbReference>
<dbReference type="AlphaFoldDB" id="A0A418WT26"/>
<dbReference type="EMBL" id="QYUK01000008">
    <property type="protein sequence ID" value="RJF94423.1"/>
    <property type="molecule type" value="Genomic_DNA"/>
</dbReference>
<keyword evidence="3 6" id="KW-0479">Metal-binding</keyword>
<dbReference type="CDD" id="cd13536">
    <property type="entry name" value="PBP2_EcModA"/>
    <property type="match status" value="1"/>
</dbReference>
<dbReference type="InterPro" id="IPR005950">
    <property type="entry name" value="ModA"/>
</dbReference>
<dbReference type="RefSeq" id="WP_119775438.1">
    <property type="nucleotide sequence ID" value="NZ_QYUK01000008.1"/>
</dbReference>
<dbReference type="PIRSF" id="PIRSF004846">
    <property type="entry name" value="ModA"/>
    <property type="match status" value="1"/>
</dbReference>
<dbReference type="SUPFAM" id="SSF53850">
    <property type="entry name" value="Periplasmic binding protein-like II"/>
    <property type="match status" value="1"/>
</dbReference>
<sequence>MLINRRRWLQSLTAGVMLAAAVLAPARAEDKPVLVFAAASLKNAVDELAAAYTKETGKTIQVSYAASSALAKQIEGGAPADIFISADLKWMAYLSGKGLTKKETERPLLGNELVLVASKDSTVTATIEKGFDLAALLGDGRLAMGEVSSVPAGVYGKASLTSLGVWDSVKDRLAQAENVRAALALVSRGEAPLGIVYATDARADPGVKVVGTFPADSHDPIVYPIALLDASTNPDAAAVLAFLESATARPVYEGQGFTVLDAPKTN</sequence>
<dbReference type="Pfam" id="PF13531">
    <property type="entry name" value="SBP_bac_11"/>
    <property type="match status" value="1"/>
</dbReference>
<evidence type="ECO:0000313" key="9">
    <source>
        <dbReference type="Proteomes" id="UP000284605"/>
    </source>
</evidence>
<evidence type="ECO:0000256" key="7">
    <source>
        <dbReference type="SAM" id="SignalP"/>
    </source>
</evidence>
<dbReference type="FunFam" id="3.40.190.10:FF:000035">
    <property type="entry name" value="Molybdate ABC transporter substrate-binding protein"/>
    <property type="match status" value="1"/>
</dbReference>
<dbReference type="GO" id="GO:0030288">
    <property type="term" value="C:outer membrane-bounded periplasmic space"/>
    <property type="evidence" value="ECO:0007669"/>
    <property type="project" value="TreeGrafter"/>
</dbReference>
<organism evidence="8 9">
    <name type="scientific">Oleomonas cavernae</name>
    <dbReference type="NCBI Taxonomy" id="2320859"/>
    <lineage>
        <taxon>Bacteria</taxon>
        <taxon>Pseudomonadati</taxon>
        <taxon>Pseudomonadota</taxon>
        <taxon>Alphaproteobacteria</taxon>
        <taxon>Acetobacterales</taxon>
        <taxon>Acetobacteraceae</taxon>
        <taxon>Oleomonas</taxon>
    </lineage>
</organism>
<feature type="chain" id="PRO_5019248646" evidence="7">
    <location>
        <begin position="29"/>
        <end position="266"/>
    </location>
</feature>
<reference evidence="8 9" key="1">
    <citation type="submission" date="2018-09" db="EMBL/GenBank/DDBJ databases">
        <authorList>
            <person name="Zhu H."/>
        </authorList>
    </citation>
    <scope>NUCLEOTIDE SEQUENCE [LARGE SCALE GENOMIC DNA]</scope>
    <source>
        <strain evidence="8 9">K1W22B-8</strain>
    </source>
</reference>
<dbReference type="Proteomes" id="UP000284605">
    <property type="component" value="Unassembled WGS sequence"/>
</dbReference>
<evidence type="ECO:0000256" key="5">
    <source>
        <dbReference type="ARBA" id="ARBA00062515"/>
    </source>
</evidence>
<dbReference type="PANTHER" id="PTHR30632:SF17">
    <property type="entry name" value="MOLYBDATE-BINDING PROTEIN MODA"/>
    <property type="match status" value="1"/>
</dbReference>
<dbReference type="InterPro" id="IPR050682">
    <property type="entry name" value="ModA/WtpA"/>
</dbReference>
<evidence type="ECO:0000256" key="6">
    <source>
        <dbReference type="PIRSR" id="PIRSR004846-1"/>
    </source>
</evidence>
<proteinExistence type="inferred from homology"/>
<comment type="similarity">
    <text evidence="1">Belongs to the bacterial solute-binding protein ModA family.</text>
</comment>
<keyword evidence="4 7" id="KW-0732">Signal</keyword>
<dbReference type="GO" id="GO:0046872">
    <property type="term" value="F:metal ion binding"/>
    <property type="evidence" value="ECO:0007669"/>
    <property type="project" value="UniProtKB-KW"/>
</dbReference>
<dbReference type="OrthoDB" id="9785015at2"/>
<dbReference type="NCBIfam" id="TIGR01256">
    <property type="entry name" value="modA"/>
    <property type="match status" value="1"/>
</dbReference>
<evidence type="ECO:0000313" key="8">
    <source>
        <dbReference type="EMBL" id="RJF94423.1"/>
    </source>
</evidence>
<feature type="binding site" evidence="6">
    <location>
        <position position="40"/>
    </location>
    <ligand>
        <name>molybdate</name>
        <dbReference type="ChEBI" id="CHEBI:36264"/>
    </ligand>
</feature>
<dbReference type="NCBIfam" id="NF007958">
    <property type="entry name" value="PRK10677.1"/>
    <property type="match status" value="1"/>
</dbReference>
<feature type="binding site" evidence="6">
    <location>
        <position position="67"/>
    </location>
    <ligand>
        <name>molybdate</name>
        <dbReference type="ChEBI" id="CHEBI:36264"/>
    </ligand>
</feature>
<dbReference type="GO" id="GO:0030973">
    <property type="term" value="F:molybdate ion binding"/>
    <property type="evidence" value="ECO:0007669"/>
    <property type="project" value="TreeGrafter"/>
</dbReference>
<comment type="caution">
    <text evidence="8">The sequence shown here is derived from an EMBL/GenBank/DDBJ whole genome shotgun (WGS) entry which is preliminary data.</text>
</comment>
<evidence type="ECO:0000256" key="3">
    <source>
        <dbReference type="ARBA" id="ARBA00022723"/>
    </source>
</evidence>
<gene>
    <name evidence="8" type="ORF">D3874_00815</name>
</gene>